<accession>A0ABU1TLV2</accession>
<evidence type="ECO:0000256" key="2">
    <source>
        <dbReference type="ARBA" id="ARBA00009712"/>
    </source>
</evidence>
<dbReference type="SUPFAM" id="SSF56534">
    <property type="entry name" value="Aromatic aminoacid monoxygenases, catalytic and oligomerization domains"/>
    <property type="match status" value="1"/>
</dbReference>
<name>A0ABU1TLV2_9FLAO</name>
<protein>
    <submittedName>
        <fullName evidence="8">Phenylalanine-4-hydroxylase</fullName>
        <ecNumber evidence="8">1.14.16.1</ecNumber>
    </submittedName>
</protein>
<proteinExistence type="inferred from homology"/>
<keyword evidence="3" id="KW-0479">Metal-binding</keyword>
<evidence type="ECO:0000256" key="4">
    <source>
        <dbReference type="ARBA" id="ARBA00023002"/>
    </source>
</evidence>
<keyword evidence="9" id="KW-1185">Reference proteome</keyword>
<dbReference type="Pfam" id="PF00351">
    <property type="entry name" value="Biopterin_H"/>
    <property type="match status" value="2"/>
</dbReference>
<dbReference type="PANTHER" id="PTHR11473">
    <property type="entry name" value="AROMATIC AMINO ACID HYDROXYLASE"/>
    <property type="match status" value="1"/>
</dbReference>
<keyword evidence="5" id="KW-0408">Iron</keyword>
<comment type="similarity">
    <text evidence="2">Belongs to the biopterin-dependent aromatic amino acid hydroxylase family.</text>
</comment>
<comment type="caution">
    <text evidence="8">The sequence shown here is derived from an EMBL/GenBank/DDBJ whole genome shotgun (WGS) entry which is preliminary data.</text>
</comment>
<evidence type="ECO:0000313" key="9">
    <source>
        <dbReference type="Proteomes" id="UP001255185"/>
    </source>
</evidence>
<keyword evidence="4 8" id="KW-0560">Oxidoreductase</keyword>
<dbReference type="CDD" id="cd00361">
    <property type="entry name" value="arom_aa_hydroxylase"/>
    <property type="match status" value="1"/>
</dbReference>
<organism evidence="8 9">
    <name type="scientific">Flavobacterium arsenatis</name>
    <dbReference type="NCBI Taxonomy" id="1484332"/>
    <lineage>
        <taxon>Bacteria</taxon>
        <taxon>Pseudomonadati</taxon>
        <taxon>Bacteroidota</taxon>
        <taxon>Flavobacteriia</taxon>
        <taxon>Flavobacteriales</taxon>
        <taxon>Flavobacteriaceae</taxon>
        <taxon>Flavobacterium</taxon>
    </lineage>
</organism>
<dbReference type="Gene3D" id="1.10.800.10">
    <property type="entry name" value="Aromatic amino acid hydroxylase"/>
    <property type="match status" value="1"/>
</dbReference>
<dbReference type="InterPro" id="IPR036329">
    <property type="entry name" value="Aro-AA_hydroxylase_C_sf"/>
</dbReference>
<evidence type="ECO:0000256" key="5">
    <source>
        <dbReference type="ARBA" id="ARBA00023004"/>
    </source>
</evidence>
<dbReference type="PROSITE" id="PS51410">
    <property type="entry name" value="BH4_AAA_HYDROXYL_2"/>
    <property type="match status" value="1"/>
</dbReference>
<dbReference type="EMBL" id="JAVDVI010000003">
    <property type="protein sequence ID" value="MDR6966940.1"/>
    <property type="molecule type" value="Genomic_DNA"/>
</dbReference>
<evidence type="ECO:0000256" key="3">
    <source>
        <dbReference type="ARBA" id="ARBA00022723"/>
    </source>
</evidence>
<keyword evidence="6" id="KW-0503">Monooxygenase</keyword>
<feature type="domain" description="Biopterin-dependent aromatic amino acid hydroxylase family profile" evidence="7">
    <location>
        <begin position="16"/>
        <end position="402"/>
    </location>
</feature>
<dbReference type="NCBIfam" id="NF010657">
    <property type="entry name" value="PRK14056.1"/>
    <property type="match status" value="1"/>
</dbReference>
<reference evidence="8 9" key="1">
    <citation type="submission" date="2023-07" db="EMBL/GenBank/DDBJ databases">
        <title>Sorghum-associated microbial communities from plants grown in Nebraska, USA.</title>
        <authorList>
            <person name="Schachtman D."/>
        </authorList>
    </citation>
    <scope>NUCLEOTIDE SEQUENCE [LARGE SCALE GENOMIC DNA]</scope>
    <source>
        <strain evidence="8 9">3773</strain>
    </source>
</reference>
<dbReference type="InterPro" id="IPR036951">
    <property type="entry name" value="ArAA_hydroxylase_sf"/>
</dbReference>
<gene>
    <name evidence="8" type="ORF">J2X31_000940</name>
</gene>
<evidence type="ECO:0000256" key="6">
    <source>
        <dbReference type="ARBA" id="ARBA00023033"/>
    </source>
</evidence>
<evidence type="ECO:0000259" key="7">
    <source>
        <dbReference type="PROSITE" id="PS51410"/>
    </source>
</evidence>
<dbReference type="PANTHER" id="PTHR11473:SF24">
    <property type="entry name" value="PHENYLALANINE-4-HYDROXYLASE"/>
    <property type="match status" value="1"/>
</dbReference>
<dbReference type="InterPro" id="IPR001273">
    <property type="entry name" value="ArAA_hydroxylase"/>
</dbReference>
<comment type="cofactor">
    <cofactor evidence="1">
        <name>Fe(2+)</name>
        <dbReference type="ChEBI" id="CHEBI:29033"/>
    </cofactor>
</comment>
<dbReference type="Gene3D" id="1.20.58.690">
    <property type="match status" value="1"/>
</dbReference>
<dbReference type="InterPro" id="IPR019774">
    <property type="entry name" value="Aromatic-AA_hydroxylase_C"/>
</dbReference>
<dbReference type="GO" id="GO:0004505">
    <property type="term" value="F:phenylalanine 4-monooxygenase activity"/>
    <property type="evidence" value="ECO:0007669"/>
    <property type="project" value="UniProtKB-EC"/>
</dbReference>
<evidence type="ECO:0000256" key="1">
    <source>
        <dbReference type="ARBA" id="ARBA00001954"/>
    </source>
</evidence>
<sequence>MNGQSDQRKLLTVRRKKGFREKDCNGKLEIAPKNLDEIPRSSDGNNKKNRNFTTNYKVEVMTNSFESNPLIDRLPKHLKQFIKPQDYADYTPINQAVWRYVMRKNVDYLSKVAHNSYLDGLKKTGLEIENIPNMYGMNRILKEIGWAAVAVDGFIPPNAFMEFQAYNVLVIASDIRQLEHIEYTPAPDIIHEGAGHAPIIANPEYAEYLRRFGEIGCKAISSHKDYEMYEAIRLLSILKEAEGTPQAEIDVAEKAVEDLQNNMGEMSEMAKIRNLHWWTVEYGLIGTVENPKIYGAGLLSSIGESAWCMTDEVKKIPYSIDAAEQSFDITKPQPQLFVTPDFAFLNQVLEEFANTMALRKGGPKSVQKLIDSKALGTIELSTGLQISGNFTNVIEHNGKSVYVQTVGKTALSYRNKELVGHGTNTHAEGFGSPIGMLKGINLAIEDMSPRDLKAYNIYEAETVTLEFEGDITVSGEIITGSRNLQGEITLISFRNCTVKHGETILFQPEWGIYDMAVGKKVVSAFSGPADVNSFDLITHVPSSKTIKAKKSEERSNLERLYREVRDIREGRERAFDPESALHDTFFALRIGHPKDWLLALEIVELIKDKNDPRFLEEVLTYLEKLKKNRPELDKLISNGLELIFENESVN</sequence>
<evidence type="ECO:0000313" key="8">
    <source>
        <dbReference type="EMBL" id="MDR6966940.1"/>
    </source>
</evidence>
<dbReference type="Proteomes" id="UP001255185">
    <property type="component" value="Unassembled WGS sequence"/>
</dbReference>
<dbReference type="EC" id="1.14.16.1" evidence="8"/>